<feature type="domain" description="Flavodoxin-like fold" evidence="5">
    <location>
        <begin position="4"/>
        <end position="192"/>
    </location>
</feature>
<dbReference type="PANTHER" id="PTHR46305">
    <property type="match status" value="1"/>
</dbReference>
<evidence type="ECO:0000256" key="3">
    <source>
        <dbReference type="ARBA" id="ARBA00022827"/>
    </source>
</evidence>
<gene>
    <name evidence="6" type="primary">mdaB_2</name>
    <name evidence="6" type="ORF">NCTC11179_00770</name>
</gene>
<evidence type="ECO:0000313" key="6">
    <source>
        <dbReference type="EMBL" id="STZ27237.1"/>
    </source>
</evidence>
<dbReference type="RefSeq" id="WP_115090208.1">
    <property type="nucleotide sequence ID" value="NZ_CP068107.1"/>
</dbReference>
<comment type="similarity">
    <text evidence="4">Belongs to the oxidoreductase MdaB family.</text>
</comment>
<keyword evidence="3" id="KW-0274">FAD</keyword>
<dbReference type="InterPro" id="IPR052397">
    <property type="entry name" value="NADPH-QR_MdaB"/>
</dbReference>
<name>A0A378RM24_MYROD</name>
<dbReference type="EMBL" id="UGQL01000001">
    <property type="protein sequence ID" value="STZ27237.1"/>
    <property type="molecule type" value="Genomic_DNA"/>
</dbReference>
<dbReference type="AlphaFoldDB" id="A0A378RM24"/>
<keyword evidence="2" id="KW-0285">Flavoprotein</keyword>
<dbReference type="InterPro" id="IPR029039">
    <property type="entry name" value="Flavoprotein-like_sf"/>
</dbReference>
<dbReference type="SUPFAM" id="SSF52218">
    <property type="entry name" value="Flavoproteins"/>
    <property type="match status" value="1"/>
</dbReference>
<evidence type="ECO:0000256" key="4">
    <source>
        <dbReference type="ARBA" id="ARBA00037981"/>
    </source>
</evidence>
<keyword evidence="7" id="KW-1185">Reference proteome</keyword>
<dbReference type="PANTHER" id="PTHR46305:SF3">
    <property type="entry name" value="NADPH:QUINONE OXIDOREDUCTASE MDAB"/>
    <property type="match status" value="1"/>
</dbReference>
<reference evidence="6 7" key="1">
    <citation type="submission" date="2018-06" db="EMBL/GenBank/DDBJ databases">
        <authorList>
            <consortium name="Pathogen Informatics"/>
            <person name="Doyle S."/>
        </authorList>
    </citation>
    <scope>NUCLEOTIDE SEQUENCE [LARGE SCALE GENOMIC DNA]</scope>
    <source>
        <strain evidence="6 7">NCTC11179</strain>
    </source>
</reference>
<dbReference type="InterPro" id="IPR003680">
    <property type="entry name" value="Flavodoxin_fold"/>
</dbReference>
<dbReference type="Proteomes" id="UP000255024">
    <property type="component" value="Unassembled WGS sequence"/>
</dbReference>
<sequence>MLNIFIINGGQIFGTSNGQLNKKLAEITASFMSSNGFNVRTSDINYEYDELLELENFLWADITIWHVPIWWFQLPHRLKEYMDVVFKNGEGKLYENDGRTRTHPQLNYGRGGLLHSKKYLITTSWNAPKGAFTIKGEIMDQTSVDDGVLFGFHRAMEFLGLSRLKGFHFYDVLKNMDKERFEEYENQYIEHLNRTLKKEILLASNPIDSKNT</sequence>
<proteinExistence type="inferred from homology"/>
<comment type="cofactor">
    <cofactor evidence="1">
        <name>FAD</name>
        <dbReference type="ChEBI" id="CHEBI:57692"/>
    </cofactor>
</comment>
<evidence type="ECO:0000256" key="2">
    <source>
        <dbReference type="ARBA" id="ARBA00022630"/>
    </source>
</evidence>
<dbReference type="Gene3D" id="3.40.50.360">
    <property type="match status" value="1"/>
</dbReference>
<protein>
    <submittedName>
        <fullName evidence="6">Modulator of drug activity B</fullName>
    </submittedName>
</protein>
<accession>A0A378RM24</accession>
<dbReference type="Pfam" id="PF02525">
    <property type="entry name" value="Flavodoxin_2"/>
    <property type="match status" value="1"/>
</dbReference>
<evidence type="ECO:0000256" key="1">
    <source>
        <dbReference type="ARBA" id="ARBA00001974"/>
    </source>
</evidence>
<evidence type="ECO:0000313" key="7">
    <source>
        <dbReference type="Proteomes" id="UP000255024"/>
    </source>
</evidence>
<organism evidence="6 7">
    <name type="scientific">Myroides odoratus</name>
    <name type="common">Flavobacterium odoratum</name>
    <dbReference type="NCBI Taxonomy" id="256"/>
    <lineage>
        <taxon>Bacteria</taxon>
        <taxon>Pseudomonadati</taxon>
        <taxon>Bacteroidota</taxon>
        <taxon>Flavobacteriia</taxon>
        <taxon>Flavobacteriales</taxon>
        <taxon>Flavobacteriaceae</taxon>
        <taxon>Myroides</taxon>
    </lineage>
</organism>
<evidence type="ECO:0000259" key="5">
    <source>
        <dbReference type="Pfam" id="PF02525"/>
    </source>
</evidence>